<dbReference type="RefSeq" id="WP_309726829.1">
    <property type="nucleotide sequence ID" value="NZ_JAVDQA010000001.1"/>
</dbReference>
<protein>
    <submittedName>
        <fullName evidence="2">Uncharacterized protein</fullName>
    </submittedName>
</protein>
<dbReference type="Pfam" id="PF19665">
    <property type="entry name" value="DUF6168"/>
    <property type="match status" value="1"/>
</dbReference>
<name>A0ABU1K2K8_9FLAO</name>
<feature type="transmembrane region" description="Helical" evidence="1">
    <location>
        <begin position="70"/>
        <end position="89"/>
    </location>
</feature>
<reference evidence="2 3" key="1">
    <citation type="submission" date="2023-07" db="EMBL/GenBank/DDBJ databases">
        <title>Genomic Encyclopedia of Type Strains, Phase IV (KMG-IV): sequencing the most valuable type-strain genomes for metagenomic binning, comparative biology and taxonomic classification.</title>
        <authorList>
            <person name="Goeker M."/>
        </authorList>
    </citation>
    <scope>NUCLEOTIDE SEQUENCE [LARGE SCALE GENOMIC DNA]</scope>
    <source>
        <strain evidence="2 3">DSM 102814</strain>
    </source>
</reference>
<evidence type="ECO:0000313" key="3">
    <source>
        <dbReference type="Proteomes" id="UP001257659"/>
    </source>
</evidence>
<dbReference type="EMBL" id="JAVDQA010000001">
    <property type="protein sequence ID" value="MDR6299844.1"/>
    <property type="molecule type" value="Genomic_DNA"/>
</dbReference>
<proteinExistence type="predicted"/>
<keyword evidence="1" id="KW-0812">Transmembrane</keyword>
<evidence type="ECO:0000313" key="2">
    <source>
        <dbReference type="EMBL" id="MDR6299844.1"/>
    </source>
</evidence>
<dbReference type="Proteomes" id="UP001257659">
    <property type="component" value="Unassembled WGS sequence"/>
</dbReference>
<keyword evidence="1" id="KW-0472">Membrane</keyword>
<feature type="transmembrane region" description="Helical" evidence="1">
    <location>
        <begin position="7"/>
        <end position="25"/>
    </location>
</feature>
<feature type="transmembrane region" description="Helical" evidence="1">
    <location>
        <begin position="45"/>
        <end position="63"/>
    </location>
</feature>
<dbReference type="InterPro" id="IPR046166">
    <property type="entry name" value="DUF6168"/>
</dbReference>
<accession>A0ABU1K2K8</accession>
<sequence>MKIKSTIFQFLLILLCSVGPLYFLHKYFVQEYYSASSLALLNFSYKFNVGITFLFTITIILLSKKFKDQLGFIFMIGGFLKIALFLIWKQTTSIQIEKAEYLHFFIPYFICLIVEIFYVSKILKKINYQEDN</sequence>
<keyword evidence="3" id="KW-1185">Reference proteome</keyword>
<gene>
    <name evidence="2" type="ORF">GGR31_000460</name>
</gene>
<feature type="transmembrane region" description="Helical" evidence="1">
    <location>
        <begin position="101"/>
        <end position="119"/>
    </location>
</feature>
<comment type="caution">
    <text evidence="2">The sequence shown here is derived from an EMBL/GenBank/DDBJ whole genome shotgun (WGS) entry which is preliminary data.</text>
</comment>
<evidence type="ECO:0000256" key="1">
    <source>
        <dbReference type="SAM" id="Phobius"/>
    </source>
</evidence>
<organism evidence="2 3">
    <name type="scientific">Mesonia maritima</name>
    <dbReference type="NCBI Taxonomy" id="1793873"/>
    <lineage>
        <taxon>Bacteria</taxon>
        <taxon>Pseudomonadati</taxon>
        <taxon>Bacteroidota</taxon>
        <taxon>Flavobacteriia</taxon>
        <taxon>Flavobacteriales</taxon>
        <taxon>Flavobacteriaceae</taxon>
        <taxon>Mesonia</taxon>
    </lineage>
</organism>
<keyword evidence="1" id="KW-1133">Transmembrane helix</keyword>